<organism evidence="2 3">
    <name type="scientific">Rotaria magnacalcarata</name>
    <dbReference type="NCBI Taxonomy" id="392030"/>
    <lineage>
        <taxon>Eukaryota</taxon>
        <taxon>Metazoa</taxon>
        <taxon>Spiralia</taxon>
        <taxon>Gnathifera</taxon>
        <taxon>Rotifera</taxon>
        <taxon>Eurotatoria</taxon>
        <taxon>Bdelloidea</taxon>
        <taxon>Philodinida</taxon>
        <taxon>Philodinidae</taxon>
        <taxon>Rotaria</taxon>
    </lineage>
</organism>
<accession>A0A816PTG2</accession>
<dbReference type="InterPro" id="IPR050426">
    <property type="entry name" value="Glycosyltransferase_28"/>
</dbReference>
<name>A0A816PTG2_9BILA</name>
<proteinExistence type="predicted"/>
<dbReference type="AlphaFoldDB" id="A0A816PTG2"/>
<dbReference type="GO" id="GO:0008194">
    <property type="term" value="F:UDP-glycosyltransferase activity"/>
    <property type="evidence" value="ECO:0007669"/>
    <property type="project" value="InterPro"/>
</dbReference>
<evidence type="ECO:0000313" key="3">
    <source>
        <dbReference type="Proteomes" id="UP000663824"/>
    </source>
</evidence>
<evidence type="ECO:0000256" key="1">
    <source>
        <dbReference type="ARBA" id="ARBA00022679"/>
    </source>
</evidence>
<protein>
    <recommendedName>
        <fullName evidence="4">UDP-glycosyltransferase</fullName>
    </recommendedName>
</protein>
<dbReference type="SUPFAM" id="SSF53756">
    <property type="entry name" value="UDP-Glycosyltransferase/glycogen phosphorylase"/>
    <property type="match status" value="1"/>
</dbReference>
<comment type="caution">
    <text evidence="2">The sequence shown here is derived from an EMBL/GenBank/DDBJ whole genome shotgun (WGS) entry which is preliminary data.</text>
</comment>
<dbReference type="Proteomes" id="UP000663824">
    <property type="component" value="Unassembled WGS sequence"/>
</dbReference>
<gene>
    <name evidence="2" type="ORF">MBJ925_LOCUS13154</name>
</gene>
<reference evidence="2" key="1">
    <citation type="submission" date="2021-02" db="EMBL/GenBank/DDBJ databases">
        <authorList>
            <person name="Nowell W R."/>
        </authorList>
    </citation>
    <scope>NUCLEOTIDE SEQUENCE</scope>
</reference>
<dbReference type="InterPro" id="IPR002213">
    <property type="entry name" value="UDP_glucos_trans"/>
</dbReference>
<dbReference type="PANTHER" id="PTHR48050">
    <property type="entry name" value="STEROL 3-BETA-GLUCOSYLTRANSFERASE"/>
    <property type="match status" value="1"/>
</dbReference>
<evidence type="ECO:0000313" key="2">
    <source>
        <dbReference type="EMBL" id="CAF2051629.1"/>
    </source>
</evidence>
<sequence length="448" mass="51208">MDSLSVQNKISECQELHEHHSSLTVLFFPFAAYGPINQCIAMGDVLRRHGHRVVIAVDRMWQEKLTSLGFEVYLTDLGDPTIQNPGEYWANFARDTLSKVRQPTIMQLEALVNPAIHAVIEETKRYQQQMRLILDQFQPNVVIQDNAACLPILLTNGVPFVRVVSCNPLEIPGPNVPPTFSGLPQDDHSEWDRFRNEYERVIRPMWEDFNSWVQQHGLPPLTDLQFNCESKYANIYIYPQEADYTENRPLGPTWHRIDSSVRETDCHFELPISLRERPEGSCLVYVSLGTLVSADVELLQHLIDVLSRTVHRFIFSKGLYGDQLKLPNTMYGEANLPQTKVLPLVDLVITHGGNNTVTESLHFGKPMILLPICWDQHDNAQRMHEKGFGVRLDTYQFTDEDLLVAVDTLLKDTALRDRMALLGEQIRGRDGVRLAADIIERVGYENLI</sequence>
<dbReference type="CDD" id="cd03784">
    <property type="entry name" value="GT1_Gtf-like"/>
    <property type="match status" value="1"/>
</dbReference>
<dbReference type="Gene3D" id="3.40.50.2000">
    <property type="entry name" value="Glycogen Phosphorylase B"/>
    <property type="match status" value="2"/>
</dbReference>
<dbReference type="PANTHER" id="PTHR48050:SF13">
    <property type="entry name" value="STEROL 3-BETA-GLUCOSYLTRANSFERASE UGT80A2"/>
    <property type="match status" value="1"/>
</dbReference>
<keyword evidence="1" id="KW-0808">Transferase</keyword>
<dbReference type="EMBL" id="CAJNRE010005943">
    <property type="protein sequence ID" value="CAF2051629.1"/>
    <property type="molecule type" value="Genomic_DNA"/>
</dbReference>
<evidence type="ECO:0008006" key="4">
    <source>
        <dbReference type="Google" id="ProtNLM"/>
    </source>
</evidence>
<dbReference type="Pfam" id="PF00201">
    <property type="entry name" value="UDPGT"/>
    <property type="match status" value="1"/>
</dbReference>